<evidence type="ECO:0000256" key="1">
    <source>
        <dbReference type="SAM" id="MobiDB-lite"/>
    </source>
</evidence>
<dbReference type="Gene3D" id="2.70.70.10">
    <property type="entry name" value="Glucose Permease (Domain IIA)"/>
    <property type="match status" value="1"/>
</dbReference>
<dbReference type="STRING" id="247279.NIES1031_01020"/>
<feature type="compositionally biased region" description="Polar residues" evidence="1">
    <location>
        <begin position="199"/>
        <end position="214"/>
    </location>
</feature>
<protein>
    <recommendedName>
        <fullName evidence="2">LysM domain-containing protein</fullName>
    </recommendedName>
</protein>
<dbReference type="AlphaFoldDB" id="A0A1U7HZW3"/>
<evidence type="ECO:0000313" key="4">
    <source>
        <dbReference type="Proteomes" id="UP000185984"/>
    </source>
</evidence>
<evidence type="ECO:0000259" key="2">
    <source>
        <dbReference type="PROSITE" id="PS51782"/>
    </source>
</evidence>
<keyword evidence="4" id="KW-1185">Reference proteome</keyword>
<feature type="compositionally biased region" description="Polar residues" evidence="1">
    <location>
        <begin position="250"/>
        <end position="272"/>
    </location>
</feature>
<feature type="region of interest" description="Disordered" evidence="1">
    <location>
        <begin position="119"/>
        <end position="173"/>
    </location>
</feature>
<dbReference type="Gene3D" id="3.10.350.10">
    <property type="entry name" value="LysM domain"/>
    <property type="match status" value="1"/>
</dbReference>
<feature type="compositionally biased region" description="Polar residues" evidence="1">
    <location>
        <begin position="230"/>
        <end position="242"/>
    </location>
</feature>
<feature type="compositionally biased region" description="Polar residues" evidence="1">
    <location>
        <begin position="154"/>
        <end position="170"/>
    </location>
</feature>
<dbReference type="CDD" id="cd12797">
    <property type="entry name" value="M23_peptidase"/>
    <property type="match status" value="1"/>
</dbReference>
<dbReference type="GO" id="GO:0004222">
    <property type="term" value="F:metalloendopeptidase activity"/>
    <property type="evidence" value="ECO:0007669"/>
    <property type="project" value="TreeGrafter"/>
</dbReference>
<feature type="region of interest" description="Disordered" evidence="1">
    <location>
        <begin position="438"/>
        <end position="457"/>
    </location>
</feature>
<dbReference type="InterPro" id="IPR050570">
    <property type="entry name" value="Cell_wall_metabolism_enzyme"/>
</dbReference>
<proteinExistence type="predicted"/>
<dbReference type="SMART" id="SM00257">
    <property type="entry name" value="LysM"/>
    <property type="match status" value="1"/>
</dbReference>
<feature type="compositionally biased region" description="Low complexity" evidence="1">
    <location>
        <begin position="441"/>
        <end position="457"/>
    </location>
</feature>
<dbReference type="SUPFAM" id="SSF51261">
    <property type="entry name" value="Duplicated hybrid motif"/>
    <property type="match status" value="1"/>
</dbReference>
<feature type="region of interest" description="Disordered" evidence="1">
    <location>
        <begin position="1"/>
        <end position="23"/>
    </location>
</feature>
<dbReference type="PANTHER" id="PTHR21666:SF270">
    <property type="entry name" value="MUREIN HYDROLASE ACTIVATOR ENVC"/>
    <property type="match status" value="1"/>
</dbReference>
<feature type="compositionally biased region" description="Low complexity" evidence="1">
    <location>
        <begin position="1"/>
        <end position="14"/>
    </location>
</feature>
<dbReference type="Proteomes" id="UP000185984">
    <property type="component" value="Unassembled WGS sequence"/>
</dbReference>
<dbReference type="Pfam" id="PF01476">
    <property type="entry name" value="LysM"/>
    <property type="match status" value="1"/>
</dbReference>
<dbReference type="PROSITE" id="PS51782">
    <property type="entry name" value="LYSM"/>
    <property type="match status" value="1"/>
</dbReference>
<organism evidence="3 4">
    <name type="scientific">Chroogloeocystis siderophila 5.2 s.c.1</name>
    <dbReference type="NCBI Taxonomy" id="247279"/>
    <lineage>
        <taxon>Bacteria</taxon>
        <taxon>Bacillati</taxon>
        <taxon>Cyanobacteriota</taxon>
        <taxon>Cyanophyceae</taxon>
        <taxon>Oscillatoriophycideae</taxon>
        <taxon>Chroococcales</taxon>
        <taxon>Chroococcaceae</taxon>
        <taxon>Chroogloeocystis</taxon>
    </lineage>
</organism>
<sequence length="883" mass="94565">MKKVKAVPASAKSKAAAEEQLKPVQPKVKRRVRTSVAMMAIAISMGGPNLLLTRHDRTPAAEIPQGEEPAAIPVSTTSSTQAASIVVEVVPAPATTSVTPASPPAPDTVQINTTQQTTPIRVEQEQRQKPPLAIDASQKKYTAPKAVAPRRVETTTNDSTQISTSKVRATQRQDRLVQQLKSANKVDALNKSSGVPLHASTQPVSSRNNQQQEPTAPAATKQKLLVNRLKQQSNHSKNSSAELRSEEFNTRTAIQATPQSPSTDVTQPSNRLVSPYVETARREASTNNSTSELNQPVATAPQQPSYESNQNQLVQRLRTAQRPMRSQPESTGNQNVIVETQVPSVAINPPQISTPSLDPLNKITSPTVIGTQVTPTEDIRDNSVVVDIKESLTPIAVTSEASQQQTQAEIVNGQHRIDRTQLPTTSVEFGIANVPYTIPSPTQTATQEAETTTPQTAENQSIVAERTQPKTLEAQTVFVISEVPEDTNKASVQVASLATEYQVKPGDTLTAIARAHDVALDELVSANQITNPDQLQINQSITIPTSVYHGAVAQNINVSDRSQQQNRATISAQPHVSVIPDSREASVATFVAYNNPSTNTAEQEPTVAMLGVGGSLSNEEPLDPPNLYVQGLQAEIQQLRQKYNTPTANSAKQTVEASIKVNTKLTATPAKPKSVASVVTQTRSRKVASEPVNPEFRVAQANTSGSGTIKARLATAPTNVDPTEALQSLRGRQVSPELPPLGAADMYLPKPGSSAPFTGYIWPAKGVLSSGYGWRWGRMHRGIDVAAPVGTPIFAAASGVIVRAGWNSGGYGNLVDIRHPDGSLTRYAHNNRILVRAGQEVEQGQHIAEMGSTGFSTGPHLHFEVHPAGKGAVNPIALLPRQR</sequence>
<accession>A0A1U7HZW3</accession>
<dbReference type="PANTHER" id="PTHR21666">
    <property type="entry name" value="PEPTIDASE-RELATED"/>
    <property type="match status" value="1"/>
</dbReference>
<dbReference type="InterPro" id="IPR011055">
    <property type="entry name" value="Dup_hybrid_motif"/>
</dbReference>
<gene>
    <name evidence="3" type="ORF">NIES1031_01020</name>
</gene>
<name>A0A1U7HZW3_9CHRO</name>
<dbReference type="CDD" id="cd00118">
    <property type="entry name" value="LysM"/>
    <property type="match status" value="1"/>
</dbReference>
<feature type="region of interest" description="Disordered" evidence="1">
    <location>
        <begin position="230"/>
        <end position="311"/>
    </location>
</feature>
<feature type="region of interest" description="Disordered" evidence="1">
    <location>
        <begin position="185"/>
        <end position="218"/>
    </location>
</feature>
<dbReference type="SUPFAM" id="SSF54106">
    <property type="entry name" value="LysM domain"/>
    <property type="match status" value="1"/>
</dbReference>
<feature type="domain" description="LysM" evidence="2">
    <location>
        <begin position="499"/>
        <end position="543"/>
    </location>
</feature>
<feature type="compositionally biased region" description="Polar residues" evidence="1">
    <location>
        <begin position="285"/>
        <end position="311"/>
    </location>
</feature>
<dbReference type="InterPro" id="IPR016047">
    <property type="entry name" value="M23ase_b-sheet_dom"/>
</dbReference>
<comment type="caution">
    <text evidence="3">The sequence shown here is derived from an EMBL/GenBank/DDBJ whole genome shotgun (WGS) entry which is preliminary data.</text>
</comment>
<dbReference type="InterPro" id="IPR036779">
    <property type="entry name" value="LysM_dom_sf"/>
</dbReference>
<dbReference type="EMBL" id="MRCC01000001">
    <property type="protein sequence ID" value="OKH29202.1"/>
    <property type="molecule type" value="Genomic_DNA"/>
</dbReference>
<reference evidence="3 4" key="1">
    <citation type="submission" date="2016-11" db="EMBL/GenBank/DDBJ databases">
        <title>Draft Genome Sequences of Nine Cyanobacterial Strains from Diverse Habitats.</title>
        <authorList>
            <person name="Zhu T."/>
            <person name="Hou S."/>
            <person name="Lu X."/>
            <person name="Hess W.R."/>
        </authorList>
    </citation>
    <scope>NUCLEOTIDE SEQUENCE [LARGE SCALE GENOMIC DNA]</scope>
    <source>
        <strain evidence="3 4">5.2 s.c.1</strain>
    </source>
</reference>
<evidence type="ECO:0000313" key="3">
    <source>
        <dbReference type="EMBL" id="OKH29202.1"/>
    </source>
</evidence>
<dbReference type="InterPro" id="IPR018392">
    <property type="entry name" value="LysM"/>
</dbReference>
<dbReference type="Pfam" id="PF01551">
    <property type="entry name" value="Peptidase_M23"/>
    <property type="match status" value="1"/>
</dbReference>